<organism evidence="1 2">
    <name type="scientific">Paenimyroides marinum</name>
    <dbReference type="NCBI Taxonomy" id="1159016"/>
    <lineage>
        <taxon>Bacteria</taxon>
        <taxon>Pseudomonadati</taxon>
        <taxon>Bacteroidota</taxon>
        <taxon>Flavobacteriia</taxon>
        <taxon>Flavobacteriales</taxon>
        <taxon>Flavobacteriaceae</taxon>
        <taxon>Paenimyroides</taxon>
    </lineage>
</organism>
<evidence type="ECO:0008006" key="3">
    <source>
        <dbReference type="Google" id="ProtNLM"/>
    </source>
</evidence>
<dbReference type="AlphaFoldDB" id="A0A1H6J661"/>
<evidence type="ECO:0000313" key="2">
    <source>
        <dbReference type="Proteomes" id="UP000199634"/>
    </source>
</evidence>
<reference evidence="1 2" key="1">
    <citation type="submission" date="2016-10" db="EMBL/GenBank/DDBJ databases">
        <authorList>
            <person name="de Groot N.N."/>
        </authorList>
    </citation>
    <scope>NUCLEOTIDE SEQUENCE [LARGE SCALE GENOMIC DNA]</scope>
    <source>
        <strain evidence="1 2">CGMCC 1.10825</strain>
    </source>
</reference>
<dbReference type="OrthoDB" id="705595at2"/>
<name>A0A1H6J661_9FLAO</name>
<dbReference type="EMBL" id="FNXE01000002">
    <property type="protein sequence ID" value="SEH56212.1"/>
    <property type="molecule type" value="Genomic_DNA"/>
</dbReference>
<accession>A0A1H6J661</accession>
<evidence type="ECO:0000313" key="1">
    <source>
        <dbReference type="EMBL" id="SEH56212.1"/>
    </source>
</evidence>
<protein>
    <recommendedName>
        <fullName evidence="3">Lipocalin-like domain-containing protein</fullName>
    </recommendedName>
</protein>
<dbReference type="STRING" id="1159016.SAMN02927937_00189"/>
<dbReference type="Proteomes" id="UP000199634">
    <property type="component" value="Unassembled WGS sequence"/>
</dbReference>
<proteinExistence type="predicted"/>
<sequence>MKKTVPIAYSLILIVLLCSGTALIKGNSPEDLIVGKWKEVAWNFERISVDSAKLDGNLLSYQKKELYNNMMIHQAEEWEFCNKKQLTLKSKDPFEEKKLKWFLKGRGNILELKYGNNTVESYQVHKLTKDTMVIYYNFDLQMRGSVKITFKKVQEQDYAQKI</sequence>
<keyword evidence="2" id="KW-1185">Reference proteome</keyword>
<gene>
    <name evidence="1" type="ORF">SAMN02927937_00189</name>
</gene>
<dbReference type="RefSeq" id="WP_091095399.1">
    <property type="nucleotide sequence ID" value="NZ_FNXE01000002.1"/>
</dbReference>